<organism evidence="1 2">
    <name type="scientific">Nostocoides vanveenii</name>
    <dbReference type="NCBI Taxonomy" id="330835"/>
    <lineage>
        <taxon>Bacteria</taxon>
        <taxon>Bacillati</taxon>
        <taxon>Actinomycetota</taxon>
        <taxon>Actinomycetes</taxon>
        <taxon>Micrococcales</taxon>
        <taxon>Intrasporangiaceae</taxon>
        <taxon>Nostocoides</taxon>
    </lineage>
</organism>
<reference evidence="1 2" key="1">
    <citation type="journal article" date="2019" name="Int. J. Syst. Evol. Microbiol.">
        <title>The Global Catalogue of Microorganisms (GCM) 10K type strain sequencing project: providing services to taxonomists for standard genome sequencing and annotation.</title>
        <authorList>
            <consortium name="The Broad Institute Genomics Platform"/>
            <consortium name="The Broad Institute Genome Sequencing Center for Infectious Disease"/>
            <person name="Wu L."/>
            <person name="Ma J."/>
        </authorList>
    </citation>
    <scope>NUCLEOTIDE SEQUENCE [LARGE SCALE GENOMIC DNA]</scope>
    <source>
        <strain evidence="1 2">JCM 15591</strain>
    </source>
</reference>
<evidence type="ECO:0000313" key="2">
    <source>
        <dbReference type="Proteomes" id="UP001501475"/>
    </source>
</evidence>
<keyword evidence="2" id="KW-1185">Reference proteome</keyword>
<proteinExistence type="predicted"/>
<evidence type="ECO:0000313" key="1">
    <source>
        <dbReference type="EMBL" id="GAA1760323.1"/>
    </source>
</evidence>
<comment type="caution">
    <text evidence="1">The sequence shown here is derived from an EMBL/GenBank/DDBJ whole genome shotgun (WGS) entry which is preliminary data.</text>
</comment>
<dbReference type="Proteomes" id="UP001501475">
    <property type="component" value="Unassembled WGS sequence"/>
</dbReference>
<dbReference type="EMBL" id="BAAAPN010000046">
    <property type="protein sequence ID" value="GAA1760323.1"/>
    <property type="molecule type" value="Genomic_DNA"/>
</dbReference>
<name>A0ABN2KMY7_9MICO</name>
<gene>
    <name evidence="1" type="ORF">GCM10009810_19760</name>
</gene>
<protein>
    <submittedName>
        <fullName evidence="1">Uncharacterized protein</fullName>
    </submittedName>
</protein>
<sequence length="68" mass="7349">MPVVGEATAYVLIAVCLRPTPRGRIAPCRSRRSAHDRDGVFGAFEDALAHRAEQEPTQAAAPARAQHQ</sequence>
<accession>A0ABN2KMY7</accession>